<dbReference type="PANTHER" id="PTHR36124:SF1">
    <property type="entry name" value="ER-BOUND OXYGENASE MPAB_MPAB'_RUBBER OXYGENASE CATALYTIC DOMAIN-CONTAINING PROTEIN"/>
    <property type="match status" value="1"/>
</dbReference>
<evidence type="ECO:0000259" key="1">
    <source>
        <dbReference type="Pfam" id="PF09995"/>
    </source>
</evidence>
<organism evidence="2 3">
    <name type="scientific">Streptomyces telluris</name>
    <dbReference type="NCBI Taxonomy" id="2720021"/>
    <lineage>
        <taxon>Bacteria</taxon>
        <taxon>Bacillati</taxon>
        <taxon>Actinomycetota</taxon>
        <taxon>Actinomycetes</taxon>
        <taxon>Kitasatosporales</taxon>
        <taxon>Streptomycetaceae</taxon>
        <taxon>Streptomyces</taxon>
    </lineage>
</organism>
<dbReference type="GO" id="GO:0016491">
    <property type="term" value="F:oxidoreductase activity"/>
    <property type="evidence" value="ECO:0007669"/>
    <property type="project" value="InterPro"/>
</dbReference>
<accession>A0A9X2LSD5</accession>
<evidence type="ECO:0000313" key="3">
    <source>
        <dbReference type="Proteomes" id="UP001142374"/>
    </source>
</evidence>
<feature type="domain" description="ER-bound oxygenase mpaB/mpaB'/Rubber oxygenase catalytic" evidence="1">
    <location>
        <begin position="4"/>
        <end position="172"/>
    </location>
</feature>
<keyword evidence="3" id="KW-1185">Reference proteome</keyword>
<reference evidence="2" key="1">
    <citation type="submission" date="2022-06" db="EMBL/GenBank/DDBJ databases">
        <title>WGS of actinobacteria.</title>
        <authorList>
            <person name="Thawai C."/>
        </authorList>
    </citation>
    <scope>NUCLEOTIDE SEQUENCE</scope>
    <source>
        <strain evidence="2">AA8</strain>
    </source>
</reference>
<dbReference type="PANTHER" id="PTHR36124">
    <property type="match status" value="1"/>
</dbReference>
<dbReference type="Pfam" id="PF09995">
    <property type="entry name" value="MPAB_Lcp_cat"/>
    <property type="match status" value="1"/>
</dbReference>
<gene>
    <name evidence="2" type="ORF">NQU55_34325</name>
</gene>
<dbReference type="InterPro" id="IPR018713">
    <property type="entry name" value="MPAB/Lcp_cat_dom"/>
</dbReference>
<dbReference type="InterPro" id="IPR046366">
    <property type="entry name" value="MPAB"/>
</dbReference>
<dbReference type="Proteomes" id="UP001142374">
    <property type="component" value="Unassembled WGS sequence"/>
</dbReference>
<comment type="caution">
    <text evidence="2">The sequence shown here is derived from an EMBL/GenBank/DDBJ whole genome shotgun (WGS) entry which is preliminary data.</text>
</comment>
<dbReference type="RefSeq" id="WP_256791744.1">
    <property type="nucleotide sequence ID" value="NZ_JANIID010000055.1"/>
</dbReference>
<dbReference type="AlphaFoldDB" id="A0A9X2LSD5"/>
<sequence>MPSIARVLAGTGKMTAQPKARAKATGELVYTLIEHGLASAEGEVAVAVLRRLHASLPAGDQEYLYVLAAFCVAPLRWIDAHSWRATTRAEKAAAFRFYAGLADRMDIAGLPGSYDEFAVWMDDFEQRHFAVTPESQALYDANRALLADRFPAPLGVLVRALSDALLDERLRARRPARPVGALVTAGLRWRAWSLNRRRPRPEAP</sequence>
<evidence type="ECO:0000313" key="2">
    <source>
        <dbReference type="EMBL" id="MCQ8774800.1"/>
    </source>
</evidence>
<protein>
    <submittedName>
        <fullName evidence="2">DUF2236 domain-containing protein</fullName>
    </submittedName>
</protein>
<proteinExistence type="predicted"/>
<dbReference type="EMBL" id="JANIID010000055">
    <property type="protein sequence ID" value="MCQ8774800.1"/>
    <property type="molecule type" value="Genomic_DNA"/>
</dbReference>
<name>A0A9X2LSD5_9ACTN</name>